<reference evidence="1 2" key="1">
    <citation type="submission" date="2019-12" db="EMBL/GenBank/DDBJ databases">
        <title>complete genome sequences of Aeromonas caviae str. WP2-W18-ESBL-01 isolated from wastewater treatment plant effluent.</title>
        <authorList>
            <person name="Sekizuka T."/>
            <person name="Itokawa K."/>
            <person name="Yatsu K."/>
            <person name="Inamine Y."/>
            <person name="Kuroda M."/>
        </authorList>
    </citation>
    <scope>NUCLEOTIDE SEQUENCE [LARGE SCALE GENOMIC DNA]</scope>
    <source>
        <strain evidence="1 2">WP2-W18-ESBL-01</strain>
    </source>
</reference>
<dbReference type="EMBL" id="AP021927">
    <property type="protein sequence ID" value="BBQ28439.1"/>
    <property type="molecule type" value="Genomic_DNA"/>
</dbReference>
<dbReference type="AlphaFoldDB" id="A0A6S4TGW9"/>
<name>A0A6S4TGW9_AERCA</name>
<dbReference type="Proteomes" id="UP000515756">
    <property type="component" value="Chromosome"/>
</dbReference>
<accession>A0A6S4TGW9</accession>
<dbReference type="InterPro" id="IPR014729">
    <property type="entry name" value="Rossmann-like_a/b/a_fold"/>
</dbReference>
<proteinExistence type="predicted"/>
<dbReference type="Gene3D" id="3.40.50.620">
    <property type="entry name" value="HUPs"/>
    <property type="match status" value="1"/>
</dbReference>
<dbReference type="RefSeq" id="WP_182935626.1">
    <property type="nucleotide sequence ID" value="NZ_AP021927.1"/>
</dbReference>
<dbReference type="NCBIfam" id="NF041925">
    <property type="entry name" value="QatC"/>
    <property type="match status" value="1"/>
</dbReference>
<gene>
    <name evidence="1" type="ORF">WP2W18E01_00210</name>
</gene>
<sequence>MTDFYFHHDPDQLPEYSGECHPVQIFDSHPLNKYKCSHASKELLTKIRKLGVAINPDALDLVTIATAVTAAETFEPRENAPNSWSRILNLHIPVLAPDKWEAVAKRLESLLGFLTGDQWKLSFIKSELSLPKPINSKQSKISADSLKGLNTVCLFSGGLDSAIGAIDILNGNSDIRPMLVSHAYRADGAKQQDIKKLLKKPFGEFSYSIAPQLSSQAKHANDTSMRGRSFNFLAMAVLGITALRTANNDDSISQIIVPENGYISINPPLTRRRIGSHSTRTTHPNFLSQLELLLNDVGFNIHFINPYQFKTKGEMLAKCIDQNAVKKAIPLSVSCSHWHREHIQCGYCLPCLVRRASIFHAGFTKDADYAIPRLKSILNEPEKRDDVHAVQTAIIRLKKSADYMAWLRQSGPLPQNKETREELESTVKRGLAEVEAFLKSVNLA</sequence>
<evidence type="ECO:0000313" key="2">
    <source>
        <dbReference type="Proteomes" id="UP000515756"/>
    </source>
</evidence>
<evidence type="ECO:0008006" key="3">
    <source>
        <dbReference type="Google" id="ProtNLM"/>
    </source>
</evidence>
<evidence type="ECO:0000313" key="1">
    <source>
        <dbReference type="EMBL" id="BBQ28439.1"/>
    </source>
</evidence>
<protein>
    <recommendedName>
        <fullName evidence="3">7-cyano-7-deazaguanine synthase</fullName>
    </recommendedName>
</protein>
<dbReference type="InterPro" id="IPR049676">
    <property type="entry name" value="QatC"/>
</dbReference>
<dbReference type="SUPFAM" id="SSF52402">
    <property type="entry name" value="Adenine nucleotide alpha hydrolases-like"/>
    <property type="match status" value="1"/>
</dbReference>
<organism evidence="1 2">
    <name type="scientific">Aeromonas caviae</name>
    <name type="common">Aeromonas punctata</name>
    <dbReference type="NCBI Taxonomy" id="648"/>
    <lineage>
        <taxon>Bacteria</taxon>
        <taxon>Pseudomonadati</taxon>
        <taxon>Pseudomonadota</taxon>
        <taxon>Gammaproteobacteria</taxon>
        <taxon>Aeromonadales</taxon>
        <taxon>Aeromonadaceae</taxon>
        <taxon>Aeromonas</taxon>
    </lineage>
</organism>